<gene>
    <name evidence="2" type="ORF">M430DRAFT_26428</name>
</gene>
<feature type="compositionally biased region" description="Low complexity" evidence="1">
    <location>
        <begin position="365"/>
        <end position="386"/>
    </location>
</feature>
<evidence type="ECO:0000313" key="2">
    <source>
        <dbReference type="EMBL" id="PSS21884.1"/>
    </source>
</evidence>
<feature type="compositionally biased region" description="Polar residues" evidence="1">
    <location>
        <begin position="1"/>
        <end position="11"/>
    </location>
</feature>
<dbReference type="AlphaFoldDB" id="A0A2T3B547"/>
<feature type="region of interest" description="Disordered" evidence="1">
    <location>
        <begin position="362"/>
        <end position="386"/>
    </location>
</feature>
<organism evidence="2 3">
    <name type="scientific">Amorphotheca resinae ATCC 22711</name>
    <dbReference type="NCBI Taxonomy" id="857342"/>
    <lineage>
        <taxon>Eukaryota</taxon>
        <taxon>Fungi</taxon>
        <taxon>Dikarya</taxon>
        <taxon>Ascomycota</taxon>
        <taxon>Pezizomycotina</taxon>
        <taxon>Leotiomycetes</taxon>
        <taxon>Helotiales</taxon>
        <taxon>Amorphothecaceae</taxon>
        <taxon>Amorphotheca</taxon>
    </lineage>
</organism>
<dbReference type="EMBL" id="KZ679009">
    <property type="protein sequence ID" value="PSS21884.1"/>
    <property type="molecule type" value="Genomic_DNA"/>
</dbReference>
<dbReference type="OrthoDB" id="3000060at2759"/>
<dbReference type="RefSeq" id="XP_024722039.1">
    <property type="nucleotide sequence ID" value="XM_024865394.1"/>
</dbReference>
<keyword evidence="3" id="KW-1185">Reference proteome</keyword>
<accession>A0A2T3B547</accession>
<evidence type="ECO:0000313" key="3">
    <source>
        <dbReference type="Proteomes" id="UP000241818"/>
    </source>
</evidence>
<reference evidence="2 3" key="1">
    <citation type="journal article" date="2018" name="New Phytol.">
        <title>Comparative genomics and transcriptomics depict ericoid mycorrhizal fungi as versatile saprotrophs and plant mutualists.</title>
        <authorList>
            <person name="Martino E."/>
            <person name="Morin E."/>
            <person name="Grelet G.A."/>
            <person name="Kuo A."/>
            <person name="Kohler A."/>
            <person name="Daghino S."/>
            <person name="Barry K.W."/>
            <person name="Cichocki N."/>
            <person name="Clum A."/>
            <person name="Dockter R.B."/>
            <person name="Hainaut M."/>
            <person name="Kuo R.C."/>
            <person name="LaButti K."/>
            <person name="Lindahl B.D."/>
            <person name="Lindquist E.A."/>
            <person name="Lipzen A."/>
            <person name="Khouja H.R."/>
            <person name="Magnuson J."/>
            <person name="Murat C."/>
            <person name="Ohm R.A."/>
            <person name="Singer S.W."/>
            <person name="Spatafora J.W."/>
            <person name="Wang M."/>
            <person name="Veneault-Fourrey C."/>
            <person name="Henrissat B."/>
            <person name="Grigoriev I.V."/>
            <person name="Martin F.M."/>
            <person name="Perotto S."/>
        </authorList>
    </citation>
    <scope>NUCLEOTIDE SEQUENCE [LARGE SCALE GENOMIC DNA]</scope>
    <source>
        <strain evidence="2 3">ATCC 22711</strain>
    </source>
</reference>
<dbReference type="GeneID" id="36573475"/>
<dbReference type="InParanoid" id="A0A2T3B547"/>
<name>A0A2T3B547_AMORE</name>
<dbReference type="STRING" id="857342.A0A2T3B547"/>
<feature type="region of interest" description="Disordered" evidence="1">
    <location>
        <begin position="1"/>
        <end position="21"/>
    </location>
</feature>
<protein>
    <submittedName>
        <fullName evidence="2">Uncharacterized protein</fullName>
    </submittedName>
</protein>
<sequence>MASSSSPSVTTMADPPNGNFYPKDEDASLHQVHFTSKCPPDVSPNTRIVAVCGITDIADAASPTMDGWLLSDFWMFNHLFRSAPVAKQTWFTCCSPKDLVDKYERYAHGSASQEFRIVLEERLLDTISAAGTLRVVEPETILERFLKAVEEECKEAVKADQNILLLIFGHGDINSYGMTMGSGSNTEFSEKSAPQLKRKDLETAVSKEIRCTILKTPRFDDGWTMQPDLNLTLIAATEHQAKGHWKPSLTLGFPSSFITSAICDTIFATEIEDATETEDEENIEEPETEFDKWDRINDYRTEMSYIIRYHFRQNVRFHSEHQISFRAEDDEWARVWDERTGIPLAFFKGRWEELSILPAQADDGSSFADPSSDLSALSLSDTDPDSTSRIPLKKLKLTMTAPQMRAVVRGMAVGYARSFPGQDEQASNTAFHAMIRLWLLESGKDRCSENLLGKDSLPTWGYTLNYRLGAMDMATRYKDFLGLDFPDCTSFCITGWTHPLYESKEPDAKEKIMRYSQIHGMVHSAKIFGCATDGYWYHYAKPEEYLAIVFFECYNTNAEIERAINRLENFRIERVRPKVEEFLRDPWYRDRMDQILEPLHKTLRSLSPQKRTSLVLD</sequence>
<evidence type="ECO:0000256" key="1">
    <source>
        <dbReference type="SAM" id="MobiDB-lite"/>
    </source>
</evidence>
<proteinExistence type="predicted"/>
<dbReference type="Proteomes" id="UP000241818">
    <property type="component" value="Unassembled WGS sequence"/>
</dbReference>